<keyword evidence="2" id="KW-0732">Signal</keyword>
<sequence length="661" mass="73681">MSPFSSHGILALLFLLGNTLSPREYCVSQKPEDKVINSICVNTANDTQEFFSIAQMGLRSVVSWTVQKTHQEVNSGNVEDPTISTSTMELHAIKLDDGRFLAGWIFAKIRIPDGLFQFFYAQMEDQDGTAIGEFVNKRLCKGSDPAKKPDFPDFFFTPCSQVGAAATRPTSTLMFSWYKHIYNSAMKEKAKMYYSSLGQQKEITLIWRFSQTACDRPKQIRMRIYVRTSVENHGTHRSSWIEPNWFGIADILHPGDVLECQGSKLYPGVSGDLVPWIDKIGPIPNTNLGNSEIGKDIIRTKPFCKPVESKAGNDYKTTPSFGGRCKEHDKLTPSNETFHDCSAGMTVPANFTKHSEYLEKRKSCIKVNSCPCQCRPTIDAYKVGKDAPFCPGYKKFTPVTAKKDLTVIEFVGYGTNSTAGKSIMKGRKAHGVAMLLVSMCFVPISIMLSRYYKETWLPRPTSRLSRFGIRVLGLITILVFAFITVIGSIRPKTNSPFRKIVLFTHAFLGFVYYFLGIATIITSSWIPGSPSADDTECIDSPKFMSNSNLTLMPIAVAWVVIDLLFHILLTGLQFVMDKGADYKRPMYFPLLPILKGGEEKSTRGSMLRSLLLIIYGVVNGALTLTLIGKMFSVTQAGCGFGPTSCTHFDIDTPYDKDICDI</sequence>
<dbReference type="Proteomes" id="UP000094527">
    <property type="component" value="Unassembled WGS sequence"/>
</dbReference>
<feature type="transmembrane region" description="Helical" evidence="1">
    <location>
        <begin position="467"/>
        <end position="489"/>
    </location>
</feature>
<evidence type="ECO:0000313" key="4">
    <source>
        <dbReference type="Proteomes" id="UP000094527"/>
    </source>
</evidence>
<reference evidence="3 4" key="1">
    <citation type="journal article" date="2016" name="Genome Biol. Evol.">
        <title>Gene Family Evolution Reflects Adaptation to Soil Environmental Stressors in the Genome of the Collembolan Orchesella cincta.</title>
        <authorList>
            <person name="Faddeeva-Vakhrusheva A."/>
            <person name="Derks M.F."/>
            <person name="Anvar S.Y."/>
            <person name="Agamennone V."/>
            <person name="Suring W."/>
            <person name="Smit S."/>
            <person name="van Straalen N.M."/>
            <person name="Roelofs D."/>
        </authorList>
    </citation>
    <scope>NUCLEOTIDE SEQUENCE [LARGE SCALE GENOMIC DNA]</scope>
    <source>
        <tissue evidence="3">Mixed pool</tissue>
    </source>
</reference>
<protein>
    <recommendedName>
        <fullName evidence="5">Ferric-chelate reductase 1</fullName>
    </recommendedName>
</protein>
<keyword evidence="1" id="KW-1133">Transmembrane helix</keyword>
<keyword evidence="1" id="KW-0472">Membrane</keyword>
<feature type="transmembrane region" description="Helical" evidence="1">
    <location>
        <begin position="431"/>
        <end position="452"/>
    </location>
</feature>
<name>A0A1D2MU11_ORCCI</name>
<comment type="caution">
    <text evidence="3">The sequence shown here is derived from an EMBL/GenBank/DDBJ whole genome shotgun (WGS) entry which is preliminary data.</text>
</comment>
<dbReference type="STRING" id="48709.A0A1D2MU11"/>
<feature type="transmembrane region" description="Helical" evidence="1">
    <location>
        <begin position="501"/>
        <end position="526"/>
    </location>
</feature>
<accession>A0A1D2MU11</accession>
<evidence type="ECO:0000313" key="3">
    <source>
        <dbReference type="EMBL" id="ODM96533.1"/>
    </source>
</evidence>
<dbReference type="AlphaFoldDB" id="A0A1D2MU11"/>
<evidence type="ECO:0000256" key="1">
    <source>
        <dbReference type="SAM" id="Phobius"/>
    </source>
</evidence>
<feature type="transmembrane region" description="Helical" evidence="1">
    <location>
        <begin position="610"/>
        <end position="631"/>
    </location>
</feature>
<dbReference type="EMBL" id="LJIJ01000530">
    <property type="protein sequence ID" value="ODM96533.1"/>
    <property type="molecule type" value="Genomic_DNA"/>
</dbReference>
<keyword evidence="1" id="KW-0812">Transmembrane</keyword>
<keyword evidence="4" id="KW-1185">Reference proteome</keyword>
<evidence type="ECO:0000256" key="2">
    <source>
        <dbReference type="SAM" id="SignalP"/>
    </source>
</evidence>
<feature type="signal peptide" evidence="2">
    <location>
        <begin position="1"/>
        <end position="21"/>
    </location>
</feature>
<evidence type="ECO:0008006" key="5">
    <source>
        <dbReference type="Google" id="ProtNLM"/>
    </source>
</evidence>
<feature type="transmembrane region" description="Helical" evidence="1">
    <location>
        <begin position="551"/>
        <end position="576"/>
    </location>
</feature>
<proteinExistence type="predicted"/>
<gene>
    <name evidence="3" type="ORF">Ocin01_10148</name>
</gene>
<dbReference type="OrthoDB" id="7733414at2759"/>
<feature type="chain" id="PRO_5008904539" description="Ferric-chelate reductase 1" evidence="2">
    <location>
        <begin position="22"/>
        <end position="661"/>
    </location>
</feature>
<organism evidence="3 4">
    <name type="scientific">Orchesella cincta</name>
    <name type="common">Springtail</name>
    <name type="synonym">Podura cincta</name>
    <dbReference type="NCBI Taxonomy" id="48709"/>
    <lineage>
        <taxon>Eukaryota</taxon>
        <taxon>Metazoa</taxon>
        <taxon>Ecdysozoa</taxon>
        <taxon>Arthropoda</taxon>
        <taxon>Hexapoda</taxon>
        <taxon>Collembola</taxon>
        <taxon>Entomobryomorpha</taxon>
        <taxon>Entomobryoidea</taxon>
        <taxon>Orchesellidae</taxon>
        <taxon>Orchesellinae</taxon>
        <taxon>Orchesella</taxon>
    </lineage>
</organism>